<dbReference type="AlphaFoldDB" id="A0A5Q0L5T6"/>
<evidence type="ECO:0000256" key="1">
    <source>
        <dbReference type="SAM" id="MobiDB-lite"/>
    </source>
</evidence>
<name>A0A5Q0L5T6_9ACTN</name>
<dbReference type="EMBL" id="CP045643">
    <property type="protein sequence ID" value="QFZ72248.1"/>
    <property type="molecule type" value="Genomic_DNA"/>
</dbReference>
<sequence length="81" mass="8734">MRTPIAARRRTNDTPGPARANAHRLGSSGVTGPDAAEVEERANAFLRTNSMLVAREKGARAAEPIRLRVLLVVALTPCCRQ</sequence>
<protein>
    <submittedName>
        <fullName evidence="2">Uncharacterized protein</fullName>
    </submittedName>
</protein>
<evidence type="ECO:0000313" key="3">
    <source>
        <dbReference type="Proteomes" id="UP000326179"/>
    </source>
</evidence>
<dbReference type="Proteomes" id="UP000326179">
    <property type="component" value="Chromosome"/>
</dbReference>
<dbReference type="KEGG" id="sfy:GFH48_02335"/>
<keyword evidence="3" id="KW-1185">Reference proteome</keyword>
<reference evidence="2 3" key="1">
    <citation type="submission" date="2019-10" db="EMBL/GenBank/DDBJ databases">
        <title>A novel species.</title>
        <authorList>
            <person name="Gao J."/>
        </authorList>
    </citation>
    <scope>NUCLEOTIDE SEQUENCE [LARGE SCALE GENOMIC DNA]</scope>
    <source>
        <strain evidence="2 3">QMT-28</strain>
    </source>
</reference>
<evidence type="ECO:0000313" key="2">
    <source>
        <dbReference type="EMBL" id="QFZ72248.1"/>
    </source>
</evidence>
<organism evidence="2 3">
    <name type="scientific">Streptomyces fagopyri</name>
    <dbReference type="NCBI Taxonomy" id="2662397"/>
    <lineage>
        <taxon>Bacteria</taxon>
        <taxon>Bacillati</taxon>
        <taxon>Actinomycetota</taxon>
        <taxon>Actinomycetes</taxon>
        <taxon>Kitasatosporales</taxon>
        <taxon>Streptomycetaceae</taxon>
        <taxon>Streptomyces</taxon>
    </lineage>
</organism>
<feature type="region of interest" description="Disordered" evidence="1">
    <location>
        <begin position="1"/>
        <end position="33"/>
    </location>
</feature>
<proteinExistence type="predicted"/>
<accession>A0A5Q0L5T6</accession>
<gene>
    <name evidence="2" type="ORF">GFH48_02335</name>
</gene>
<dbReference type="RefSeq" id="WP_153286616.1">
    <property type="nucleotide sequence ID" value="NZ_CP045643.1"/>
</dbReference>